<dbReference type="SUPFAM" id="SSF48452">
    <property type="entry name" value="TPR-like"/>
    <property type="match status" value="1"/>
</dbReference>
<dbReference type="AlphaFoldDB" id="A0A8K0JUX5"/>
<evidence type="ECO:0000256" key="2">
    <source>
        <dbReference type="SAM" id="MobiDB-lite"/>
    </source>
</evidence>
<dbReference type="EMBL" id="KZ308141">
    <property type="protein sequence ID" value="KAG8222704.1"/>
    <property type="molecule type" value="Genomic_DNA"/>
</dbReference>
<dbReference type="PANTHER" id="PTHR44216">
    <property type="entry name" value="PROTEIN O-MANNOSYL-TRANSFERASE TMTC2"/>
    <property type="match status" value="1"/>
</dbReference>
<dbReference type="GO" id="GO:0035269">
    <property type="term" value="P:protein O-linked glycosylation via mannose"/>
    <property type="evidence" value="ECO:0007669"/>
    <property type="project" value="TreeGrafter"/>
</dbReference>
<dbReference type="OrthoDB" id="1658288at2759"/>
<dbReference type="Pfam" id="PF00515">
    <property type="entry name" value="TPR_1"/>
    <property type="match status" value="1"/>
</dbReference>
<dbReference type="Proteomes" id="UP000792457">
    <property type="component" value="Unassembled WGS sequence"/>
</dbReference>
<comment type="caution">
    <text evidence="3">The sequence shown here is derived from an EMBL/GenBank/DDBJ whole genome shotgun (WGS) entry which is preliminary data.</text>
</comment>
<dbReference type="InterPro" id="IPR011990">
    <property type="entry name" value="TPR-like_helical_dom_sf"/>
</dbReference>
<protein>
    <submittedName>
        <fullName evidence="3">Uncharacterized protein</fullName>
    </submittedName>
</protein>
<evidence type="ECO:0000313" key="4">
    <source>
        <dbReference type="Proteomes" id="UP000792457"/>
    </source>
</evidence>
<proteinExistence type="predicted"/>
<feature type="region of interest" description="Disordered" evidence="2">
    <location>
        <begin position="92"/>
        <end position="135"/>
    </location>
</feature>
<evidence type="ECO:0000256" key="1">
    <source>
        <dbReference type="PROSITE-ProRule" id="PRU00339"/>
    </source>
</evidence>
<evidence type="ECO:0000313" key="3">
    <source>
        <dbReference type="EMBL" id="KAG8222704.1"/>
    </source>
</evidence>
<dbReference type="GO" id="GO:0000030">
    <property type="term" value="F:mannosyltransferase activity"/>
    <property type="evidence" value="ECO:0007669"/>
    <property type="project" value="TreeGrafter"/>
</dbReference>
<dbReference type="GO" id="GO:0005789">
    <property type="term" value="C:endoplasmic reticulum membrane"/>
    <property type="evidence" value="ECO:0007669"/>
    <property type="project" value="TreeGrafter"/>
</dbReference>
<dbReference type="InterPro" id="IPR052384">
    <property type="entry name" value="TMTC_O-mannosyltransferase"/>
</dbReference>
<sequence length="135" mass="15355">MRFRRVVRRRKETGGRLAPKLINRKPNYDNGDFTDPRSHMNLGAMLHVNGKYREAETAYREALRLRPGDETTLTNLRRLYSLLARLQARANCTTEAQKRPKEEPASEDRTRSSKPEESKGDWSAAAATAVPTTGQ</sequence>
<reference evidence="3" key="2">
    <citation type="submission" date="2017-10" db="EMBL/GenBank/DDBJ databases">
        <title>Ladona fulva Genome sequencing and assembly.</title>
        <authorList>
            <person name="Murali S."/>
            <person name="Richards S."/>
            <person name="Bandaranaike D."/>
            <person name="Bellair M."/>
            <person name="Blankenburg K."/>
            <person name="Chao H."/>
            <person name="Dinh H."/>
            <person name="Doddapaneni H."/>
            <person name="Dugan-Rocha S."/>
            <person name="Elkadiri S."/>
            <person name="Gnanaolivu R."/>
            <person name="Hernandez B."/>
            <person name="Skinner E."/>
            <person name="Javaid M."/>
            <person name="Lee S."/>
            <person name="Li M."/>
            <person name="Ming W."/>
            <person name="Munidasa M."/>
            <person name="Muniz J."/>
            <person name="Nguyen L."/>
            <person name="Hughes D."/>
            <person name="Osuji N."/>
            <person name="Pu L.-L."/>
            <person name="Puazo M."/>
            <person name="Qu C."/>
            <person name="Quiroz J."/>
            <person name="Raj R."/>
            <person name="Weissenberger G."/>
            <person name="Xin Y."/>
            <person name="Zou X."/>
            <person name="Han Y."/>
            <person name="Worley K."/>
            <person name="Muzny D."/>
            <person name="Gibbs R."/>
        </authorList>
    </citation>
    <scope>NUCLEOTIDE SEQUENCE</scope>
    <source>
        <strain evidence="3">Sampled in the wild</strain>
    </source>
</reference>
<dbReference type="PROSITE" id="PS50293">
    <property type="entry name" value="TPR_REGION"/>
    <property type="match status" value="1"/>
</dbReference>
<dbReference type="PANTHER" id="PTHR44216:SF3">
    <property type="entry name" value="PROTEIN O-MANNOSYL-TRANSFERASE TMTC2"/>
    <property type="match status" value="1"/>
</dbReference>
<feature type="repeat" description="TPR" evidence="1">
    <location>
        <begin position="36"/>
        <end position="69"/>
    </location>
</feature>
<dbReference type="InterPro" id="IPR019734">
    <property type="entry name" value="TPR_rpt"/>
</dbReference>
<dbReference type="Gene3D" id="1.25.40.10">
    <property type="entry name" value="Tetratricopeptide repeat domain"/>
    <property type="match status" value="1"/>
</dbReference>
<gene>
    <name evidence="3" type="ORF">J437_LFUL002761</name>
</gene>
<dbReference type="PROSITE" id="PS50005">
    <property type="entry name" value="TPR"/>
    <property type="match status" value="1"/>
</dbReference>
<name>A0A8K0JUX5_LADFU</name>
<reference evidence="3" key="1">
    <citation type="submission" date="2013-04" db="EMBL/GenBank/DDBJ databases">
        <authorList>
            <person name="Qu J."/>
            <person name="Murali S.C."/>
            <person name="Bandaranaike D."/>
            <person name="Bellair M."/>
            <person name="Blankenburg K."/>
            <person name="Chao H."/>
            <person name="Dinh H."/>
            <person name="Doddapaneni H."/>
            <person name="Downs B."/>
            <person name="Dugan-Rocha S."/>
            <person name="Elkadiri S."/>
            <person name="Gnanaolivu R.D."/>
            <person name="Hernandez B."/>
            <person name="Javaid M."/>
            <person name="Jayaseelan J.C."/>
            <person name="Lee S."/>
            <person name="Li M."/>
            <person name="Ming W."/>
            <person name="Munidasa M."/>
            <person name="Muniz J."/>
            <person name="Nguyen L."/>
            <person name="Ongeri F."/>
            <person name="Osuji N."/>
            <person name="Pu L.-L."/>
            <person name="Puazo M."/>
            <person name="Qu C."/>
            <person name="Quiroz J."/>
            <person name="Raj R."/>
            <person name="Weissenberger G."/>
            <person name="Xin Y."/>
            <person name="Zou X."/>
            <person name="Han Y."/>
            <person name="Richards S."/>
            <person name="Worley K."/>
            <person name="Muzny D."/>
            <person name="Gibbs R."/>
        </authorList>
    </citation>
    <scope>NUCLEOTIDE SEQUENCE</scope>
    <source>
        <strain evidence="3">Sampled in the wild</strain>
    </source>
</reference>
<keyword evidence="4" id="KW-1185">Reference proteome</keyword>
<feature type="compositionally biased region" description="Basic and acidic residues" evidence="2">
    <location>
        <begin position="96"/>
        <end position="120"/>
    </location>
</feature>
<organism evidence="3 4">
    <name type="scientific">Ladona fulva</name>
    <name type="common">Scarce chaser dragonfly</name>
    <name type="synonym">Libellula fulva</name>
    <dbReference type="NCBI Taxonomy" id="123851"/>
    <lineage>
        <taxon>Eukaryota</taxon>
        <taxon>Metazoa</taxon>
        <taxon>Ecdysozoa</taxon>
        <taxon>Arthropoda</taxon>
        <taxon>Hexapoda</taxon>
        <taxon>Insecta</taxon>
        <taxon>Pterygota</taxon>
        <taxon>Palaeoptera</taxon>
        <taxon>Odonata</taxon>
        <taxon>Epiprocta</taxon>
        <taxon>Anisoptera</taxon>
        <taxon>Libelluloidea</taxon>
        <taxon>Libellulidae</taxon>
        <taxon>Ladona</taxon>
    </lineage>
</organism>
<dbReference type="SMART" id="SM00028">
    <property type="entry name" value="TPR"/>
    <property type="match status" value="1"/>
</dbReference>
<accession>A0A8K0JUX5</accession>
<keyword evidence="1" id="KW-0802">TPR repeat</keyword>